<proteinExistence type="predicted"/>
<evidence type="ECO:0000313" key="2">
    <source>
        <dbReference type="EMBL" id="OLT62506.1"/>
    </source>
</evidence>
<dbReference type="EMBL" id="MKZS01000001">
    <property type="protein sequence ID" value="OLT62506.1"/>
    <property type="molecule type" value="Genomic_DNA"/>
</dbReference>
<dbReference type="RefSeq" id="WP_075904600.1">
    <property type="nucleotide sequence ID" value="NZ_MKZS01000001.1"/>
</dbReference>
<keyword evidence="1" id="KW-0732">Signal</keyword>
<accession>A0A1U7N981</accession>
<feature type="chain" id="PRO_5012594961" description="Secreted protein" evidence="1">
    <location>
        <begin position="29"/>
        <end position="178"/>
    </location>
</feature>
<sequence>MKNQFGKFLVISALTAVGVAAGATSALAQVPPASATIEQDFEFEGTVEGTCSFVDVQAGTLTNPVDEVLTVVNPGDYATGLMLCNSPATISLGDLMATNEVSERLLETAETYTYGVSFTEIDGPTTDEIERTMGEPAAETLNLPPSEFEVEADMEIVGLLPLEGGDYAFKFTVTATAN</sequence>
<feature type="signal peptide" evidence="1">
    <location>
        <begin position="1"/>
        <end position="28"/>
    </location>
</feature>
<reference evidence="2 3" key="1">
    <citation type="submission" date="2016-10" db="EMBL/GenBank/DDBJ databases">
        <title>Comparative genomics uncovers the prolific and rare metabolic potential of the cyanobacterial genus Moorea.</title>
        <authorList>
            <person name="Leao T."/>
            <person name="Castelao G."/>
            <person name="Korobeynikov A."/>
            <person name="Monroe E.A."/>
            <person name="Podell S."/>
            <person name="Glukhov E."/>
            <person name="Allen E."/>
            <person name="Gerwick W.H."/>
            <person name="Gerwick L."/>
        </authorList>
    </citation>
    <scope>NUCLEOTIDE SEQUENCE [LARGE SCALE GENOMIC DNA]</scope>
    <source>
        <strain evidence="2 3">PNG5-198</strain>
    </source>
</reference>
<dbReference type="Proteomes" id="UP000186657">
    <property type="component" value="Unassembled WGS sequence"/>
</dbReference>
<protein>
    <recommendedName>
        <fullName evidence="4">Secreted protein</fullName>
    </recommendedName>
</protein>
<organism evidence="2 3">
    <name type="scientific">Moorena bouillonii PNG</name>
    <dbReference type="NCBI Taxonomy" id="568701"/>
    <lineage>
        <taxon>Bacteria</taxon>
        <taxon>Bacillati</taxon>
        <taxon>Cyanobacteriota</taxon>
        <taxon>Cyanophyceae</taxon>
        <taxon>Coleofasciculales</taxon>
        <taxon>Coleofasciculaceae</taxon>
        <taxon>Moorena</taxon>
    </lineage>
</organism>
<comment type="caution">
    <text evidence="2">The sequence shown here is derived from an EMBL/GenBank/DDBJ whole genome shotgun (WGS) entry which is preliminary data.</text>
</comment>
<name>A0A1U7N981_9CYAN</name>
<gene>
    <name evidence="2" type="ORF">BJP37_29245</name>
</gene>
<evidence type="ECO:0008006" key="4">
    <source>
        <dbReference type="Google" id="ProtNLM"/>
    </source>
</evidence>
<keyword evidence="3" id="KW-1185">Reference proteome</keyword>
<evidence type="ECO:0000313" key="3">
    <source>
        <dbReference type="Proteomes" id="UP000186657"/>
    </source>
</evidence>
<evidence type="ECO:0000256" key="1">
    <source>
        <dbReference type="SAM" id="SignalP"/>
    </source>
</evidence>
<dbReference type="AlphaFoldDB" id="A0A1U7N981"/>